<organism evidence="1 2">
    <name type="scientific">Ectocarpus siliculosus</name>
    <name type="common">Brown alga</name>
    <name type="synonym">Conferva siliculosa</name>
    <dbReference type="NCBI Taxonomy" id="2880"/>
    <lineage>
        <taxon>Eukaryota</taxon>
        <taxon>Sar</taxon>
        <taxon>Stramenopiles</taxon>
        <taxon>Ochrophyta</taxon>
        <taxon>PX clade</taxon>
        <taxon>Phaeophyceae</taxon>
        <taxon>Ectocarpales</taxon>
        <taxon>Ectocarpaceae</taxon>
        <taxon>Ectocarpus</taxon>
    </lineage>
</organism>
<proteinExistence type="predicted"/>
<dbReference type="EMBL" id="FN649741">
    <property type="protein sequence ID" value="CBN80429.1"/>
    <property type="molecule type" value="Genomic_DNA"/>
</dbReference>
<sequence length="79" mass="9430">MRRAAHRQMEEDPDIDDCFAYFRRKDSLVDVQWVKEQIYRTSCVPEKFPATRSLVEIFLGLDRPCEETVVKNEVGFRFD</sequence>
<reference evidence="1 2" key="1">
    <citation type="journal article" date="2010" name="Nature">
        <title>The Ectocarpus genome and the independent evolution of multicellularity in brown algae.</title>
        <authorList>
            <person name="Cock J.M."/>
            <person name="Sterck L."/>
            <person name="Rouze P."/>
            <person name="Scornet D."/>
            <person name="Allen A.E."/>
            <person name="Amoutzias G."/>
            <person name="Anthouard V."/>
            <person name="Artiguenave F."/>
            <person name="Aury J.M."/>
            <person name="Badger J.H."/>
            <person name="Beszteri B."/>
            <person name="Billiau K."/>
            <person name="Bonnet E."/>
            <person name="Bothwell J.H."/>
            <person name="Bowler C."/>
            <person name="Boyen C."/>
            <person name="Brownlee C."/>
            <person name="Carrano C.J."/>
            <person name="Charrier B."/>
            <person name="Cho G.Y."/>
            <person name="Coelho S.M."/>
            <person name="Collen J."/>
            <person name="Corre E."/>
            <person name="Da Silva C."/>
            <person name="Delage L."/>
            <person name="Delaroque N."/>
            <person name="Dittami S.M."/>
            <person name="Doulbeau S."/>
            <person name="Elias M."/>
            <person name="Farnham G."/>
            <person name="Gachon C.M."/>
            <person name="Gschloessl B."/>
            <person name="Heesch S."/>
            <person name="Jabbari K."/>
            <person name="Jubin C."/>
            <person name="Kawai H."/>
            <person name="Kimura K."/>
            <person name="Kloareg B."/>
            <person name="Kupper F.C."/>
            <person name="Lang D."/>
            <person name="Le Bail A."/>
            <person name="Leblanc C."/>
            <person name="Lerouge P."/>
            <person name="Lohr M."/>
            <person name="Lopez P.J."/>
            <person name="Martens C."/>
            <person name="Maumus F."/>
            <person name="Michel G."/>
            <person name="Miranda-Saavedra D."/>
            <person name="Morales J."/>
            <person name="Moreau H."/>
            <person name="Motomura T."/>
            <person name="Nagasato C."/>
            <person name="Napoli C.A."/>
            <person name="Nelson D.R."/>
            <person name="Nyvall-Collen P."/>
            <person name="Peters A.F."/>
            <person name="Pommier C."/>
            <person name="Potin P."/>
            <person name="Poulain J."/>
            <person name="Quesneville H."/>
            <person name="Read B."/>
            <person name="Rensing S.A."/>
            <person name="Ritter A."/>
            <person name="Rousvoal S."/>
            <person name="Samanta M."/>
            <person name="Samson G."/>
            <person name="Schroeder D.C."/>
            <person name="Segurens B."/>
            <person name="Strittmatter M."/>
            <person name="Tonon T."/>
            <person name="Tregear J.W."/>
            <person name="Valentin K."/>
            <person name="von Dassow P."/>
            <person name="Yamagishi T."/>
            <person name="Van de Peer Y."/>
            <person name="Wincker P."/>
        </authorList>
    </citation>
    <scope>NUCLEOTIDE SEQUENCE [LARGE SCALE GENOMIC DNA]</scope>
    <source>
        <strain evidence="2">Ec32 / CCAP1310/4</strain>
    </source>
</reference>
<dbReference type="InParanoid" id="D8LPF7"/>
<gene>
    <name evidence="1" type="ORF">Esi_0052_0270</name>
</gene>
<dbReference type="Proteomes" id="UP000002630">
    <property type="component" value="Linkage Group LG16"/>
</dbReference>
<evidence type="ECO:0000313" key="1">
    <source>
        <dbReference type="EMBL" id="CBN80429.1"/>
    </source>
</evidence>
<accession>D8LPF7</accession>
<protein>
    <submittedName>
        <fullName evidence="1">EsV-1-131</fullName>
    </submittedName>
</protein>
<dbReference type="AlphaFoldDB" id="D8LPF7"/>
<evidence type="ECO:0000313" key="2">
    <source>
        <dbReference type="Proteomes" id="UP000002630"/>
    </source>
</evidence>
<name>D8LPF7_ECTSI</name>
<keyword evidence="2" id="KW-1185">Reference proteome</keyword>
<dbReference type="EMBL" id="FN648730">
    <property type="protein sequence ID" value="CBN80429.1"/>
    <property type="molecule type" value="Genomic_DNA"/>
</dbReference>